<feature type="domain" description="Methyl-accepting transducer" evidence="5">
    <location>
        <begin position="221"/>
        <end position="471"/>
    </location>
</feature>
<feature type="transmembrane region" description="Helical" evidence="4">
    <location>
        <begin position="155"/>
        <end position="177"/>
    </location>
</feature>
<keyword evidence="1 2" id="KW-0807">Transducer</keyword>
<evidence type="ECO:0000256" key="3">
    <source>
        <dbReference type="SAM" id="Coils"/>
    </source>
</evidence>
<evidence type="ECO:0000259" key="5">
    <source>
        <dbReference type="PROSITE" id="PS50111"/>
    </source>
</evidence>
<dbReference type="Proteomes" id="UP000310636">
    <property type="component" value="Unassembled WGS sequence"/>
</dbReference>
<keyword evidence="3" id="KW-0175">Coiled coil</keyword>
<dbReference type="Gene3D" id="1.10.287.950">
    <property type="entry name" value="Methyl-accepting chemotaxis protein"/>
    <property type="match status" value="1"/>
</dbReference>
<dbReference type="OrthoDB" id="2166737at2"/>
<reference evidence="6 7" key="1">
    <citation type="submission" date="2019-04" db="EMBL/GenBank/DDBJ databases">
        <title>Cohnella sp. nov. isolated from preserved vegetables.</title>
        <authorList>
            <person name="Lin S.-Y."/>
            <person name="Hung M.-H."/>
            <person name="Young C.-C."/>
        </authorList>
    </citation>
    <scope>NUCLEOTIDE SEQUENCE [LARGE SCALE GENOMIC DNA]</scope>
    <source>
        <strain evidence="6 7">CC-MHH1044</strain>
    </source>
</reference>
<sequence>MLHRKNKLMLIFSAGTVLLSLFIHLLHRRFDVFQSMQMHGHSAMTASAPAWQLNAILLLPLLLLGISWFLYLSRREHPLIPLLNILCLTFASISIIGGGGGTVEFHFSIFMVVAMTAYYDNVKLIAAMTGVFAIHHLAGFFFLPELVFGVTEYPFLMLVIHAGFLVLTSVATSYQIVSKTRIQQELEADGRSKQEQIRELLANVQSLSDQLQKSSAIVSERSEISSRSGEEMIASFREVSAALEHQSLSIRSVETDIQQTTLSIKEVSAASEQMNEHSARSDDSIASIQLSIERLTQETERTSRAIEVAFRTLQKLISSTQNVEEIVTTIQEVSGQIHLLGLNAAIEAARAGEHGQGFAVVASEVRKLAVRSNESTDRIRTILASISEDSREARIGFEAGLESADAARSQAESTFAGFQEVRTLLELTSKSIREVHGELLQASRSVDRVSSEMLQIASVTEENVASMEELFHITEKQMNSTHEINRELGRVKSLADSLREQFS</sequence>
<protein>
    <recommendedName>
        <fullName evidence="5">Methyl-accepting transducer domain-containing protein</fullName>
    </recommendedName>
</protein>
<evidence type="ECO:0000256" key="1">
    <source>
        <dbReference type="ARBA" id="ARBA00023224"/>
    </source>
</evidence>
<evidence type="ECO:0000256" key="2">
    <source>
        <dbReference type="PROSITE-ProRule" id="PRU00284"/>
    </source>
</evidence>
<evidence type="ECO:0000256" key="4">
    <source>
        <dbReference type="SAM" id="Phobius"/>
    </source>
</evidence>
<dbReference type="SMART" id="SM00283">
    <property type="entry name" value="MA"/>
    <property type="match status" value="1"/>
</dbReference>
<dbReference type="RefSeq" id="WP_136370601.1">
    <property type="nucleotide sequence ID" value="NZ_SSOB01000017.1"/>
</dbReference>
<keyword evidence="4" id="KW-0472">Membrane</keyword>
<dbReference type="InterPro" id="IPR004089">
    <property type="entry name" value="MCPsignal_dom"/>
</dbReference>
<dbReference type="PANTHER" id="PTHR32089:SF112">
    <property type="entry name" value="LYSOZYME-LIKE PROTEIN-RELATED"/>
    <property type="match status" value="1"/>
</dbReference>
<gene>
    <name evidence="6" type="ORF">E6C55_14890</name>
</gene>
<dbReference type="PROSITE" id="PS50111">
    <property type="entry name" value="CHEMOTAXIS_TRANSDUC_2"/>
    <property type="match status" value="1"/>
</dbReference>
<keyword evidence="7" id="KW-1185">Reference proteome</keyword>
<feature type="transmembrane region" description="Helical" evidence="4">
    <location>
        <begin position="124"/>
        <end position="143"/>
    </location>
</feature>
<feature type="coiled-coil region" evidence="3">
    <location>
        <begin position="183"/>
        <end position="217"/>
    </location>
</feature>
<comment type="caution">
    <text evidence="6">The sequence shown here is derived from an EMBL/GenBank/DDBJ whole genome shotgun (WGS) entry which is preliminary data.</text>
</comment>
<dbReference type="Pfam" id="PF00015">
    <property type="entry name" value="MCPsignal"/>
    <property type="match status" value="1"/>
</dbReference>
<keyword evidence="4" id="KW-0812">Transmembrane</keyword>
<accession>A0A4S4BTY8</accession>
<dbReference type="PANTHER" id="PTHR32089">
    <property type="entry name" value="METHYL-ACCEPTING CHEMOTAXIS PROTEIN MCPB"/>
    <property type="match status" value="1"/>
</dbReference>
<evidence type="ECO:0000313" key="6">
    <source>
        <dbReference type="EMBL" id="THF77990.1"/>
    </source>
</evidence>
<dbReference type="AlphaFoldDB" id="A0A4S4BTY8"/>
<dbReference type="EMBL" id="SSOB01000017">
    <property type="protein sequence ID" value="THF77990.1"/>
    <property type="molecule type" value="Genomic_DNA"/>
</dbReference>
<dbReference type="GO" id="GO:0016020">
    <property type="term" value="C:membrane"/>
    <property type="evidence" value="ECO:0007669"/>
    <property type="project" value="InterPro"/>
</dbReference>
<feature type="transmembrane region" description="Helical" evidence="4">
    <location>
        <begin position="79"/>
        <end position="97"/>
    </location>
</feature>
<dbReference type="SUPFAM" id="SSF58104">
    <property type="entry name" value="Methyl-accepting chemotaxis protein (MCP) signaling domain"/>
    <property type="match status" value="1"/>
</dbReference>
<proteinExistence type="predicted"/>
<name>A0A4S4BTY8_9BACL</name>
<keyword evidence="4" id="KW-1133">Transmembrane helix</keyword>
<organism evidence="6 7">
    <name type="scientific">Cohnella fermenti</name>
    <dbReference type="NCBI Taxonomy" id="2565925"/>
    <lineage>
        <taxon>Bacteria</taxon>
        <taxon>Bacillati</taxon>
        <taxon>Bacillota</taxon>
        <taxon>Bacilli</taxon>
        <taxon>Bacillales</taxon>
        <taxon>Paenibacillaceae</taxon>
        <taxon>Cohnella</taxon>
    </lineage>
</organism>
<evidence type="ECO:0000313" key="7">
    <source>
        <dbReference type="Proteomes" id="UP000310636"/>
    </source>
</evidence>
<dbReference type="GO" id="GO:0007165">
    <property type="term" value="P:signal transduction"/>
    <property type="evidence" value="ECO:0007669"/>
    <property type="project" value="UniProtKB-KW"/>
</dbReference>
<feature type="transmembrane region" description="Helical" evidence="4">
    <location>
        <begin position="52"/>
        <end position="72"/>
    </location>
</feature>